<feature type="transmembrane region" description="Helical" evidence="1">
    <location>
        <begin position="25"/>
        <end position="45"/>
    </location>
</feature>
<reference evidence="2" key="1">
    <citation type="submission" date="2018-01" db="EMBL/GenBank/DDBJ databases">
        <title>An insight into the sialome of Amazonian anophelines.</title>
        <authorList>
            <person name="Ribeiro J.M."/>
            <person name="Scarpassa V."/>
            <person name="Calvo E."/>
        </authorList>
    </citation>
    <scope>NUCLEOTIDE SEQUENCE</scope>
</reference>
<evidence type="ECO:0000313" key="2">
    <source>
        <dbReference type="EMBL" id="MBW73318.1"/>
    </source>
</evidence>
<keyword evidence="1" id="KW-1133">Transmembrane helix</keyword>
<dbReference type="AlphaFoldDB" id="A0A2M4D8C5"/>
<keyword evidence="1" id="KW-0472">Membrane</keyword>
<protein>
    <submittedName>
        <fullName evidence="2">Uncharacterized protein</fullName>
    </submittedName>
</protein>
<name>A0A2M4D8C5_ANODA</name>
<accession>A0A2M4D8C5</accession>
<sequence>MLSVLFWFFCPYGYAIRFFQSLINLISILLSFCHLDSIVFFCFLFSPFSRVAAAAALNGDDYFLLSFFFSSSSPSLLPIQFSTIELMNRLISMIGHHLFRF</sequence>
<keyword evidence="1" id="KW-0812">Transmembrane</keyword>
<dbReference type="EMBL" id="GGFL01009140">
    <property type="protein sequence ID" value="MBW73318.1"/>
    <property type="molecule type" value="Transcribed_RNA"/>
</dbReference>
<evidence type="ECO:0000256" key="1">
    <source>
        <dbReference type="SAM" id="Phobius"/>
    </source>
</evidence>
<proteinExistence type="predicted"/>
<organism evidence="2">
    <name type="scientific">Anopheles darlingi</name>
    <name type="common">Mosquito</name>
    <dbReference type="NCBI Taxonomy" id="43151"/>
    <lineage>
        <taxon>Eukaryota</taxon>
        <taxon>Metazoa</taxon>
        <taxon>Ecdysozoa</taxon>
        <taxon>Arthropoda</taxon>
        <taxon>Hexapoda</taxon>
        <taxon>Insecta</taxon>
        <taxon>Pterygota</taxon>
        <taxon>Neoptera</taxon>
        <taxon>Endopterygota</taxon>
        <taxon>Diptera</taxon>
        <taxon>Nematocera</taxon>
        <taxon>Culicoidea</taxon>
        <taxon>Culicidae</taxon>
        <taxon>Anophelinae</taxon>
        <taxon>Anopheles</taxon>
    </lineage>
</organism>